<gene>
    <name evidence="1" type="ORF">A9798_04890</name>
</gene>
<name>A0ABN4SWX8_9GAMM</name>
<sequence length="205" mass="23144">MSKMQRFILSGPCFYELNGLRLLLQETGYPVFADVAVKTPTPHDLFVLALSGEPLLGWGRHVRRVHHYRRQLPCRMVVLVPPSLSGLQIFDGICPLISGRLPRAELVAQLKALCQAPQALSHQPPSPSRLLNFRQGSSRRQLLKQYRDNAPLRGMSKSDYYHRERLLAVLGIPNMQTLSIVGRELLNFISSDTAMTGQEYLLADR</sequence>
<accession>A0ABN4SWX8</accession>
<evidence type="ECO:0000313" key="1">
    <source>
        <dbReference type="EMBL" id="AOV96347.1"/>
    </source>
</evidence>
<evidence type="ECO:0000313" key="2">
    <source>
        <dbReference type="Proteomes" id="UP000175893"/>
    </source>
</evidence>
<organism evidence="1 2">
    <name type="scientific">Edwardsiella hoshinae</name>
    <dbReference type="NCBI Taxonomy" id="93378"/>
    <lineage>
        <taxon>Bacteria</taxon>
        <taxon>Pseudomonadati</taxon>
        <taxon>Pseudomonadota</taxon>
        <taxon>Gammaproteobacteria</taxon>
        <taxon>Enterobacterales</taxon>
        <taxon>Hafniaceae</taxon>
        <taxon>Edwardsiella</taxon>
    </lineage>
</organism>
<dbReference type="EMBL" id="CP016043">
    <property type="protein sequence ID" value="AOV96347.1"/>
    <property type="molecule type" value="Genomic_DNA"/>
</dbReference>
<keyword evidence="2" id="KW-1185">Reference proteome</keyword>
<dbReference type="Proteomes" id="UP000175893">
    <property type="component" value="Chromosome"/>
</dbReference>
<reference evidence="1 2" key="1">
    <citation type="submission" date="2016-06" db="EMBL/GenBank/DDBJ databases">
        <title>Complete genome sequence of Edwardsiella hoshinae ATCC 35051.</title>
        <authorList>
            <person name="Reichley S.R."/>
            <person name="Waldbieser G.C."/>
            <person name="Lawrence M.L."/>
            <person name="Griffin M.J."/>
        </authorList>
    </citation>
    <scope>NUCLEOTIDE SEQUENCE [LARGE SCALE GENOMIC DNA]</scope>
    <source>
        <strain evidence="1 2">ATCC 35051</strain>
    </source>
</reference>
<protein>
    <submittedName>
        <fullName evidence="1">Uncharacterized protein</fullName>
    </submittedName>
</protein>
<proteinExistence type="predicted"/>